<dbReference type="SMART" id="SM00342">
    <property type="entry name" value="HTH_ARAC"/>
    <property type="match status" value="1"/>
</dbReference>
<accession>A0ABP8MCF2</accession>
<dbReference type="SUPFAM" id="SSF46689">
    <property type="entry name" value="Homeodomain-like"/>
    <property type="match status" value="1"/>
</dbReference>
<reference evidence="6" key="1">
    <citation type="journal article" date="2019" name="Int. J. Syst. Evol. Microbiol.">
        <title>The Global Catalogue of Microorganisms (GCM) 10K type strain sequencing project: providing services to taxonomists for standard genome sequencing and annotation.</title>
        <authorList>
            <consortium name="The Broad Institute Genomics Platform"/>
            <consortium name="The Broad Institute Genome Sequencing Center for Infectious Disease"/>
            <person name="Wu L."/>
            <person name="Ma J."/>
        </authorList>
    </citation>
    <scope>NUCLEOTIDE SEQUENCE [LARGE SCALE GENOMIC DNA]</scope>
    <source>
        <strain evidence="6">JCM 17927</strain>
    </source>
</reference>
<keyword evidence="3" id="KW-0804">Transcription</keyword>
<comment type="caution">
    <text evidence="5">The sequence shown here is derived from an EMBL/GenBank/DDBJ whole genome shotgun (WGS) entry which is preliminary data.</text>
</comment>
<evidence type="ECO:0000313" key="6">
    <source>
        <dbReference type="Proteomes" id="UP001501175"/>
    </source>
</evidence>
<dbReference type="InterPro" id="IPR020449">
    <property type="entry name" value="Tscrpt_reg_AraC-type_HTH"/>
</dbReference>
<evidence type="ECO:0000259" key="4">
    <source>
        <dbReference type="PROSITE" id="PS01124"/>
    </source>
</evidence>
<dbReference type="InterPro" id="IPR037923">
    <property type="entry name" value="HTH-like"/>
</dbReference>
<dbReference type="InterPro" id="IPR009057">
    <property type="entry name" value="Homeodomain-like_sf"/>
</dbReference>
<protein>
    <submittedName>
        <fullName evidence="5">Helix-turn-helix domain-containing protein</fullName>
    </submittedName>
</protein>
<dbReference type="PANTHER" id="PTHR43280">
    <property type="entry name" value="ARAC-FAMILY TRANSCRIPTIONAL REGULATOR"/>
    <property type="match status" value="1"/>
</dbReference>
<dbReference type="SUPFAM" id="SSF51215">
    <property type="entry name" value="Regulatory protein AraC"/>
    <property type="match status" value="1"/>
</dbReference>
<evidence type="ECO:0000313" key="5">
    <source>
        <dbReference type="EMBL" id="GAA4447187.1"/>
    </source>
</evidence>
<dbReference type="Pfam" id="PF12833">
    <property type="entry name" value="HTH_18"/>
    <property type="match status" value="1"/>
</dbReference>
<feature type="domain" description="HTH araC/xylS-type" evidence="4">
    <location>
        <begin position="174"/>
        <end position="277"/>
    </location>
</feature>
<dbReference type="Proteomes" id="UP001501175">
    <property type="component" value="Unassembled WGS sequence"/>
</dbReference>
<evidence type="ECO:0000256" key="2">
    <source>
        <dbReference type="ARBA" id="ARBA00023125"/>
    </source>
</evidence>
<gene>
    <name evidence="5" type="ORF">GCM10023189_03270</name>
</gene>
<keyword evidence="1" id="KW-0805">Transcription regulation</keyword>
<evidence type="ECO:0000256" key="3">
    <source>
        <dbReference type="ARBA" id="ARBA00023163"/>
    </source>
</evidence>
<dbReference type="Pfam" id="PF02311">
    <property type="entry name" value="AraC_binding"/>
    <property type="match status" value="1"/>
</dbReference>
<evidence type="ECO:0000256" key="1">
    <source>
        <dbReference type="ARBA" id="ARBA00023015"/>
    </source>
</evidence>
<name>A0ABP8MCF2_9BACT</name>
<organism evidence="5 6">
    <name type="scientific">Nibrella saemangeumensis</name>
    <dbReference type="NCBI Taxonomy" id="1084526"/>
    <lineage>
        <taxon>Bacteria</taxon>
        <taxon>Pseudomonadati</taxon>
        <taxon>Bacteroidota</taxon>
        <taxon>Cytophagia</taxon>
        <taxon>Cytophagales</taxon>
        <taxon>Spirosomataceae</taxon>
        <taxon>Nibrella</taxon>
    </lineage>
</organism>
<dbReference type="Gene3D" id="1.10.10.60">
    <property type="entry name" value="Homeodomain-like"/>
    <property type="match status" value="1"/>
</dbReference>
<sequence length="280" mass="31978">MQPLTVTASSFEVKNKLEPDKLFKVSRFKELIKRTRPHKHDNYYEIIVLFEGAGFHWLDAEPFQVAPPTAYVLKPGQLHCWQFTGVPKGFAVLFKEEWVHAIHDAHLFNLLKELEQEISLSVGADVHLLLLEIEKEYLNPTPHSQVVLQGLLQVLFARLLQNRKAVATVAAGSEQLFRKFLSLLRKPGGPISQRVYEYACQLGVSPQNLNAICRRVSGKKASELIAEQVILESKRYLLHTDHTISEIAYQLSFGDPSHFVKYFKKYIGQTPKQFKSANQL</sequence>
<keyword evidence="2" id="KW-0238">DNA-binding</keyword>
<dbReference type="PANTHER" id="PTHR43280:SF32">
    <property type="entry name" value="TRANSCRIPTIONAL REGULATORY PROTEIN"/>
    <property type="match status" value="1"/>
</dbReference>
<dbReference type="RefSeq" id="WP_345239937.1">
    <property type="nucleotide sequence ID" value="NZ_BAABHD010000003.1"/>
</dbReference>
<dbReference type="InterPro" id="IPR014710">
    <property type="entry name" value="RmlC-like_jellyroll"/>
</dbReference>
<keyword evidence="6" id="KW-1185">Reference proteome</keyword>
<dbReference type="Gene3D" id="2.60.120.10">
    <property type="entry name" value="Jelly Rolls"/>
    <property type="match status" value="1"/>
</dbReference>
<dbReference type="EMBL" id="BAABHD010000003">
    <property type="protein sequence ID" value="GAA4447187.1"/>
    <property type="molecule type" value="Genomic_DNA"/>
</dbReference>
<dbReference type="PRINTS" id="PR00032">
    <property type="entry name" value="HTHARAC"/>
</dbReference>
<dbReference type="InterPro" id="IPR003313">
    <property type="entry name" value="AraC-bd"/>
</dbReference>
<dbReference type="InterPro" id="IPR018060">
    <property type="entry name" value="HTH_AraC"/>
</dbReference>
<proteinExistence type="predicted"/>
<dbReference type="PROSITE" id="PS01124">
    <property type="entry name" value="HTH_ARAC_FAMILY_2"/>
    <property type="match status" value="1"/>
</dbReference>